<dbReference type="AlphaFoldDB" id="A0A9N9EYV6"/>
<protein>
    <submittedName>
        <fullName evidence="2">9959_t:CDS:1</fullName>
    </submittedName>
</protein>
<feature type="non-terminal residue" evidence="2">
    <location>
        <position position="1"/>
    </location>
</feature>
<evidence type="ECO:0000313" key="2">
    <source>
        <dbReference type="EMBL" id="CAG8693193.1"/>
    </source>
</evidence>
<dbReference type="EMBL" id="CAJVPS010017308">
    <property type="protein sequence ID" value="CAG8693193.1"/>
    <property type="molecule type" value="Genomic_DNA"/>
</dbReference>
<feature type="compositionally biased region" description="Basic and acidic residues" evidence="1">
    <location>
        <begin position="55"/>
        <end position="67"/>
    </location>
</feature>
<gene>
    <name evidence="2" type="ORF">ALEPTO_LOCUS11280</name>
</gene>
<evidence type="ECO:0000313" key="3">
    <source>
        <dbReference type="Proteomes" id="UP000789508"/>
    </source>
</evidence>
<proteinExistence type="predicted"/>
<dbReference type="PANTHER" id="PTHR46328">
    <property type="entry name" value="FAR-RED IMPAIRED RESPONSIVE (FAR1) FAMILY PROTEIN-RELATED"/>
    <property type="match status" value="1"/>
</dbReference>
<reference evidence="2" key="1">
    <citation type="submission" date="2021-06" db="EMBL/GenBank/DDBJ databases">
        <authorList>
            <person name="Kallberg Y."/>
            <person name="Tangrot J."/>
            <person name="Rosling A."/>
        </authorList>
    </citation>
    <scope>NUCLEOTIDE SEQUENCE</scope>
    <source>
        <strain evidence="2">FL130A</strain>
    </source>
</reference>
<sequence length="213" mass="24447">MSQIKYSTFQPYSYQQPASSISSNVEVDCVNDMCLDNESDECLDNESGENLDNESSEHLNNESHELDNEFDEQSDVGFDKQVELYEGQTFQTIEDAHVAVETFTHSNGFGIRKGRVEKDQSNGHEISRTFLCRHTGKSLYEKKSYKTEESESCRTDYVHIGHTPDPTTIKFIPKNHKLTNKMLEDIKYYTIVGKLNASSQYWLLSGKYNVLIQ</sequence>
<organism evidence="2 3">
    <name type="scientific">Ambispora leptoticha</name>
    <dbReference type="NCBI Taxonomy" id="144679"/>
    <lineage>
        <taxon>Eukaryota</taxon>
        <taxon>Fungi</taxon>
        <taxon>Fungi incertae sedis</taxon>
        <taxon>Mucoromycota</taxon>
        <taxon>Glomeromycotina</taxon>
        <taxon>Glomeromycetes</taxon>
        <taxon>Archaeosporales</taxon>
        <taxon>Ambisporaceae</taxon>
        <taxon>Ambispora</taxon>
    </lineage>
</organism>
<dbReference type="OrthoDB" id="2428906at2759"/>
<dbReference type="Proteomes" id="UP000789508">
    <property type="component" value="Unassembled WGS sequence"/>
</dbReference>
<name>A0A9N9EYV6_9GLOM</name>
<accession>A0A9N9EYV6</accession>
<comment type="caution">
    <text evidence="2">The sequence shown here is derived from an EMBL/GenBank/DDBJ whole genome shotgun (WGS) entry which is preliminary data.</text>
</comment>
<feature type="compositionally biased region" description="Acidic residues" evidence="1">
    <location>
        <begin position="40"/>
        <end position="54"/>
    </location>
</feature>
<evidence type="ECO:0000256" key="1">
    <source>
        <dbReference type="SAM" id="MobiDB-lite"/>
    </source>
</evidence>
<keyword evidence="3" id="KW-1185">Reference proteome</keyword>
<feature type="region of interest" description="Disordered" evidence="1">
    <location>
        <begin position="40"/>
        <end position="72"/>
    </location>
</feature>